<dbReference type="SUPFAM" id="SSF53756">
    <property type="entry name" value="UDP-Glycosyltransferase/glycogen phosphorylase"/>
    <property type="match status" value="2"/>
</dbReference>
<sequence>MDIAIVSPSPKPFAMGGIEKLMSGLYHHIDEQTNHRVELFKIPTEENGFWELIWSYKTFYELDLNHFDKIITCKYPAWMVQHKNHTIYMAHHLRGLFDTYHMLNMPTEVQKSSYPLVNEILNYIQDKQNMTNSLVRFFELLNELHKNKEQLPQDLFAFPGPFIRKLVHFMDKWALHPLRIKKYASISETVKKRKDYFPKGEDVHVIYPPTSLSNLQSGSYDYFLVVGRLDGAKRVDLVINAMKEVDNNDARLLIAGTGPDEARLKALANGDKRIEFIGYINNEKLKSLYADALAIIYVPYDEDYGLVTIEAMFCGKPVITCKDSGGTTEFVVDNKTGLLADNNSKDLAKKMKLLADNKALALNLGNEARKQIQKVNWNNCITNLLSEVNSSEVNAIKKVISKKMIVLSTYPVFPRKHGGQIRIFNIYKNLSSYYDVTIISLNNESNYYEKKFGGLTEISVPMSSKHLEQEWEIEREIGIPITDIVMQQLLKYSPDYVQLVEKYISQSDILVCAQPYLFSLIKSYSGHKTIIYDSQNVEYELKKSMLPDNKAAKKLLNSLYELEKQACSLSDIVIACSEEDRKKIMELYQVSNEKMILAANGVDVEENAYVNYENRQDNKFKLDINDEKIIVFIGSWHKPNLEAVEEIIKLAPQLPDFKFIIMGGQCLAFKDIKPPRNLVFAGMVSEEMKKLIYSVADIAINPMLAGSGTNLKIAEYMANGVPVISTAIGARGYNVDSGVHIIINNMANMADSIRELFNNKKLMSDLSIRAREVIVKQYSWEVASLSILDILNNGGKKVVSLTEAVE</sequence>
<dbReference type="AlphaFoldDB" id="A0A1I2E038"/>
<dbReference type="GO" id="GO:0016757">
    <property type="term" value="F:glycosyltransferase activity"/>
    <property type="evidence" value="ECO:0007669"/>
    <property type="project" value="InterPro"/>
</dbReference>
<organism evidence="3 4">
    <name type="scientific">Paenibacillus algorifonticola</name>
    <dbReference type="NCBI Taxonomy" id="684063"/>
    <lineage>
        <taxon>Bacteria</taxon>
        <taxon>Bacillati</taxon>
        <taxon>Bacillota</taxon>
        <taxon>Bacilli</taxon>
        <taxon>Bacillales</taxon>
        <taxon>Paenibacillaceae</taxon>
        <taxon>Paenibacillus</taxon>
    </lineage>
</organism>
<keyword evidence="4" id="KW-1185">Reference proteome</keyword>
<dbReference type="Pfam" id="PF13692">
    <property type="entry name" value="Glyco_trans_1_4"/>
    <property type="match status" value="1"/>
</dbReference>
<reference evidence="4" key="1">
    <citation type="submission" date="2016-10" db="EMBL/GenBank/DDBJ databases">
        <authorList>
            <person name="Varghese N."/>
            <person name="Submissions S."/>
        </authorList>
    </citation>
    <scope>NUCLEOTIDE SEQUENCE [LARGE SCALE GENOMIC DNA]</scope>
    <source>
        <strain evidence="4">CGMCC 1.10223</strain>
    </source>
</reference>
<evidence type="ECO:0000259" key="2">
    <source>
        <dbReference type="Pfam" id="PF00534"/>
    </source>
</evidence>
<evidence type="ECO:0000313" key="4">
    <source>
        <dbReference type="Proteomes" id="UP000183410"/>
    </source>
</evidence>
<gene>
    <name evidence="3" type="ORF">SAMN04487969_10898</name>
</gene>
<accession>A0A1I2E038</accession>
<dbReference type="EMBL" id="FONN01000008">
    <property type="protein sequence ID" value="SFE86205.1"/>
    <property type="molecule type" value="Genomic_DNA"/>
</dbReference>
<dbReference type="Proteomes" id="UP000183410">
    <property type="component" value="Unassembled WGS sequence"/>
</dbReference>
<feature type="domain" description="Glycosyl transferase family 1" evidence="2">
    <location>
        <begin position="220"/>
        <end position="371"/>
    </location>
</feature>
<keyword evidence="1 3" id="KW-0808">Transferase</keyword>
<evidence type="ECO:0000313" key="3">
    <source>
        <dbReference type="EMBL" id="SFE86205.1"/>
    </source>
</evidence>
<dbReference type="InterPro" id="IPR001296">
    <property type="entry name" value="Glyco_trans_1"/>
</dbReference>
<protein>
    <submittedName>
        <fullName evidence="3">Glycosyl transferases group 1</fullName>
    </submittedName>
</protein>
<dbReference type="PANTHER" id="PTHR46401:SF2">
    <property type="entry name" value="GLYCOSYLTRANSFERASE WBBK-RELATED"/>
    <property type="match status" value="1"/>
</dbReference>
<dbReference type="RefSeq" id="WP_046228870.1">
    <property type="nucleotide sequence ID" value="NZ_FONN01000008.1"/>
</dbReference>
<dbReference type="Gene3D" id="3.40.50.2000">
    <property type="entry name" value="Glycogen Phosphorylase B"/>
    <property type="match status" value="4"/>
</dbReference>
<evidence type="ECO:0000256" key="1">
    <source>
        <dbReference type="ARBA" id="ARBA00022679"/>
    </source>
</evidence>
<dbReference type="Pfam" id="PF00534">
    <property type="entry name" value="Glycos_transf_1"/>
    <property type="match status" value="1"/>
</dbReference>
<dbReference type="OrthoDB" id="9802525at2"/>
<proteinExistence type="predicted"/>
<dbReference type="CDD" id="cd03801">
    <property type="entry name" value="GT4_PimA-like"/>
    <property type="match status" value="2"/>
</dbReference>
<name>A0A1I2E038_9BACL</name>
<dbReference type="PANTHER" id="PTHR46401">
    <property type="entry name" value="GLYCOSYLTRANSFERASE WBBK-RELATED"/>
    <property type="match status" value="1"/>
</dbReference>